<evidence type="ECO:0000256" key="2">
    <source>
        <dbReference type="ARBA" id="ARBA00022603"/>
    </source>
</evidence>
<keyword evidence="3" id="KW-0808">Transferase</keyword>
<evidence type="ECO:0000256" key="11">
    <source>
        <dbReference type="SAM" id="MobiDB-lite"/>
    </source>
</evidence>
<feature type="region of interest" description="Disordered" evidence="11">
    <location>
        <begin position="234"/>
        <end position="731"/>
    </location>
</feature>
<feature type="compositionally biased region" description="Low complexity" evidence="11">
    <location>
        <begin position="1266"/>
        <end position="1275"/>
    </location>
</feature>
<keyword evidence="2" id="KW-0489">Methyltransferase</keyword>
<dbReference type="InterPro" id="IPR037841">
    <property type="entry name" value="SET_SETD1A/B"/>
</dbReference>
<feature type="compositionally biased region" description="Pro residues" evidence="11">
    <location>
        <begin position="702"/>
        <end position="731"/>
    </location>
</feature>
<dbReference type="SMART" id="SM00508">
    <property type="entry name" value="PostSET"/>
    <property type="match status" value="1"/>
</dbReference>
<feature type="compositionally biased region" description="Low complexity" evidence="11">
    <location>
        <begin position="418"/>
        <end position="437"/>
    </location>
</feature>
<feature type="domain" description="RRM" evidence="12">
    <location>
        <begin position="81"/>
        <end position="169"/>
    </location>
</feature>
<dbReference type="Pfam" id="PF00856">
    <property type="entry name" value="SET"/>
    <property type="match status" value="1"/>
</dbReference>
<evidence type="ECO:0000256" key="3">
    <source>
        <dbReference type="ARBA" id="ARBA00022679"/>
    </source>
</evidence>
<feature type="compositionally biased region" description="Acidic residues" evidence="11">
    <location>
        <begin position="1416"/>
        <end position="1430"/>
    </location>
</feature>
<gene>
    <name evidence="16" type="primary">LOC106585476</name>
</gene>
<feature type="domain" description="Post-SET" evidence="14">
    <location>
        <begin position="1940"/>
        <end position="1956"/>
    </location>
</feature>
<feature type="compositionally biased region" description="Low complexity" evidence="11">
    <location>
        <begin position="306"/>
        <end position="318"/>
    </location>
</feature>
<feature type="region of interest" description="Disordered" evidence="11">
    <location>
        <begin position="1415"/>
        <end position="1434"/>
    </location>
</feature>
<evidence type="ECO:0000256" key="9">
    <source>
        <dbReference type="ARBA" id="ARBA00023242"/>
    </source>
</evidence>
<dbReference type="Pfam" id="PF11764">
    <property type="entry name" value="N-SET"/>
    <property type="match status" value="1"/>
</dbReference>
<feature type="compositionally biased region" description="Basic and acidic residues" evidence="11">
    <location>
        <begin position="444"/>
        <end position="456"/>
    </location>
</feature>
<feature type="region of interest" description="Disordered" evidence="11">
    <location>
        <begin position="989"/>
        <end position="1227"/>
    </location>
</feature>
<evidence type="ECO:0000256" key="8">
    <source>
        <dbReference type="ARBA" id="ARBA00023163"/>
    </source>
</evidence>
<feature type="compositionally biased region" description="Acidic residues" evidence="11">
    <location>
        <begin position="644"/>
        <end position="654"/>
    </location>
</feature>
<evidence type="ECO:0000256" key="6">
    <source>
        <dbReference type="ARBA" id="ARBA00022884"/>
    </source>
</evidence>
<feature type="compositionally biased region" description="Acidic residues" evidence="11">
    <location>
        <begin position="1060"/>
        <end position="1084"/>
    </location>
</feature>
<organism evidence="15 16">
    <name type="scientific">Salmo salar</name>
    <name type="common">Atlantic salmon</name>
    <dbReference type="NCBI Taxonomy" id="8030"/>
    <lineage>
        <taxon>Eukaryota</taxon>
        <taxon>Metazoa</taxon>
        <taxon>Chordata</taxon>
        <taxon>Craniata</taxon>
        <taxon>Vertebrata</taxon>
        <taxon>Euteleostomi</taxon>
        <taxon>Actinopterygii</taxon>
        <taxon>Neopterygii</taxon>
        <taxon>Teleostei</taxon>
        <taxon>Protacanthopterygii</taxon>
        <taxon>Salmoniformes</taxon>
        <taxon>Salmonidae</taxon>
        <taxon>Salmoninae</taxon>
        <taxon>Salmo</taxon>
    </lineage>
</organism>
<evidence type="ECO:0000256" key="10">
    <source>
        <dbReference type="PROSITE-ProRule" id="PRU00176"/>
    </source>
</evidence>
<feature type="compositionally biased region" description="Low complexity" evidence="11">
    <location>
        <begin position="657"/>
        <end position="684"/>
    </location>
</feature>
<feature type="compositionally biased region" description="Basic residues" evidence="11">
    <location>
        <begin position="1031"/>
        <end position="1040"/>
    </location>
</feature>
<dbReference type="PROSITE" id="PS50102">
    <property type="entry name" value="RRM"/>
    <property type="match status" value="1"/>
</dbReference>
<feature type="compositionally biased region" description="Low complexity" evidence="11">
    <location>
        <begin position="1085"/>
        <end position="1101"/>
    </location>
</feature>
<dbReference type="PROSITE" id="PS50868">
    <property type="entry name" value="POST_SET"/>
    <property type="match status" value="1"/>
</dbReference>
<feature type="compositionally biased region" description="Basic and acidic residues" evidence="11">
    <location>
        <begin position="1131"/>
        <end position="1141"/>
    </location>
</feature>
<proteinExistence type="predicted"/>
<evidence type="ECO:0000256" key="5">
    <source>
        <dbReference type="ARBA" id="ARBA00022853"/>
    </source>
</evidence>
<feature type="compositionally biased region" description="Acidic residues" evidence="11">
    <location>
        <begin position="1102"/>
        <end position="1111"/>
    </location>
</feature>
<keyword evidence="4" id="KW-0949">S-adenosyl-L-methionine</keyword>
<keyword evidence="5" id="KW-0156">Chromatin regulator</keyword>
<dbReference type="SUPFAM" id="SSF54928">
    <property type="entry name" value="RNA-binding domain, RBD"/>
    <property type="match status" value="1"/>
</dbReference>
<name>A0ABM3ELV6_SALSA</name>
<feature type="region of interest" description="Disordered" evidence="11">
    <location>
        <begin position="1338"/>
        <end position="1373"/>
    </location>
</feature>
<evidence type="ECO:0000313" key="16">
    <source>
        <dbReference type="RefSeq" id="XP_045572024.1"/>
    </source>
</evidence>
<dbReference type="CDD" id="cd12548">
    <property type="entry name" value="RRM_Set1A"/>
    <property type="match status" value="1"/>
</dbReference>
<dbReference type="GeneID" id="106585476"/>
<feature type="compositionally biased region" description="Basic and acidic residues" evidence="11">
    <location>
        <begin position="1009"/>
        <end position="1030"/>
    </location>
</feature>
<dbReference type="PROSITE" id="PS50280">
    <property type="entry name" value="SET"/>
    <property type="match status" value="1"/>
</dbReference>
<feature type="region of interest" description="Disordered" evidence="11">
    <location>
        <begin position="188"/>
        <end position="215"/>
    </location>
</feature>
<dbReference type="PANTHER" id="PTHR45814:SF3">
    <property type="entry name" value="HISTONE-LYSINE N-METHYLTRANSFERASE SETD1A"/>
    <property type="match status" value="1"/>
</dbReference>
<feature type="compositionally biased region" description="Low complexity" evidence="11">
    <location>
        <begin position="457"/>
        <end position="477"/>
    </location>
</feature>
<feature type="compositionally biased region" description="Basic and acidic residues" evidence="11">
    <location>
        <begin position="1154"/>
        <end position="1165"/>
    </location>
</feature>
<reference evidence="16" key="1">
    <citation type="submission" date="2025-08" db="UniProtKB">
        <authorList>
            <consortium name="RefSeq"/>
        </authorList>
    </citation>
    <scope>IDENTIFICATION</scope>
</reference>
<feature type="compositionally biased region" description="Basic and acidic residues" evidence="11">
    <location>
        <begin position="393"/>
        <end position="408"/>
    </location>
</feature>
<dbReference type="InterPro" id="IPR044570">
    <property type="entry name" value="Set1-like"/>
</dbReference>
<dbReference type="CDD" id="cd19169">
    <property type="entry name" value="SET_SETD1"/>
    <property type="match status" value="1"/>
</dbReference>
<dbReference type="RefSeq" id="XP_045572024.1">
    <property type="nucleotide sequence ID" value="XM_045716068.1"/>
</dbReference>
<feature type="region of interest" description="Disordered" evidence="11">
    <location>
        <begin position="1252"/>
        <end position="1311"/>
    </location>
</feature>
<feature type="compositionally biased region" description="Basic residues" evidence="11">
    <location>
        <begin position="1583"/>
        <end position="1595"/>
    </location>
</feature>
<evidence type="ECO:0000256" key="4">
    <source>
        <dbReference type="ARBA" id="ARBA00022691"/>
    </source>
</evidence>
<feature type="compositionally biased region" description="Acidic residues" evidence="11">
    <location>
        <begin position="1600"/>
        <end position="1612"/>
    </location>
</feature>
<dbReference type="SMART" id="SM00360">
    <property type="entry name" value="RRM"/>
    <property type="match status" value="1"/>
</dbReference>
<keyword evidence="6 10" id="KW-0694">RNA-binding</keyword>
<accession>A0ABM3ELV6</accession>
<dbReference type="SMART" id="SM00317">
    <property type="entry name" value="SET"/>
    <property type="match status" value="1"/>
</dbReference>
<dbReference type="InterPro" id="IPR012677">
    <property type="entry name" value="Nucleotide-bd_a/b_plait_sf"/>
</dbReference>
<dbReference type="InterPro" id="IPR003616">
    <property type="entry name" value="Post-SET_dom"/>
</dbReference>
<protein>
    <submittedName>
        <fullName evidence="16">LOW QUALITY PROTEIN: histone-lysine N-methyltransferase SETD1A-like</fullName>
    </submittedName>
</protein>
<keyword evidence="9" id="KW-0539">Nucleus</keyword>
<evidence type="ECO:0000256" key="1">
    <source>
        <dbReference type="ARBA" id="ARBA00004123"/>
    </source>
</evidence>
<dbReference type="SMART" id="SM01291">
    <property type="entry name" value="N-SET"/>
    <property type="match status" value="1"/>
</dbReference>
<feature type="compositionally biased region" description="Pro residues" evidence="11">
    <location>
        <begin position="344"/>
        <end position="360"/>
    </location>
</feature>
<comment type="subcellular location">
    <subcellularLocation>
        <location evidence="1">Nucleus</location>
    </subcellularLocation>
</comment>
<keyword evidence="7" id="KW-0805">Transcription regulation</keyword>
<feature type="compositionally biased region" description="Pro residues" evidence="11">
    <location>
        <begin position="537"/>
        <end position="548"/>
    </location>
</feature>
<dbReference type="InterPro" id="IPR024657">
    <property type="entry name" value="COMPASS_Set1_N-SET"/>
</dbReference>
<dbReference type="InterPro" id="IPR000504">
    <property type="entry name" value="RRM_dom"/>
</dbReference>
<dbReference type="InterPro" id="IPR034467">
    <property type="entry name" value="Set1A_RRM"/>
</dbReference>
<evidence type="ECO:0000259" key="12">
    <source>
        <dbReference type="PROSITE" id="PS50102"/>
    </source>
</evidence>
<feature type="region of interest" description="Disordered" evidence="11">
    <location>
        <begin position="1539"/>
        <end position="1628"/>
    </location>
</feature>
<keyword evidence="15" id="KW-1185">Reference proteome</keyword>
<dbReference type="Gene3D" id="2.170.270.10">
    <property type="entry name" value="SET domain"/>
    <property type="match status" value="1"/>
</dbReference>
<dbReference type="InterPro" id="IPR035979">
    <property type="entry name" value="RBD_domain_sf"/>
</dbReference>
<evidence type="ECO:0000259" key="13">
    <source>
        <dbReference type="PROSITE" id="PS50280"/>
    </source>
</evidence>
<feature type="compositionally biased region" description="Polar residues" evidence="11">
    <location>
        <begin position="239"/>
        <end position="264"/>
    </location>
</feature>
<dbReference type="Gene3D" id="3.30.70.330">
    <property type="match status" value="1"/>
</dbReference>
<evidence type="ECO:0000259" key="14">
    <source>
        <dbReference type="PROSITE" id="PS50868"/>
    </source>
</evidence>
<feature type="compositionally biased region" description="Basic and acidic residues" evidence="11">
    <location>
        <begin position="992"/>
        <end position="1001"/>
    </location>
</feature>
<keyword evidence="8" id="KW-0804">Transcription</keyword>
<feature type="domain" description="SET" evidence="13">
    <location>
        <begin position="1817"/>
        <end position="1934"/>
    </location>
</feature>
<evidence type="ECO:0000313" key="15">
    <source>
        <dbReference type="Proteomes" id="UP001652741"/>
    </source>
</evidence>
<feature type="compositionally biased region" description="Polar residues" evidence="11">
    <location>
        <begin position="685"/>
        <end position="698"/>
    </location>
</feature>
<dbReference type="InterPro" id="IPR001214">
    <property type="entry name" value="SET_dom"/>
</dbReference>
<dbReference type="PANTHER" id="PTHR45814">
    <property type="entry name" value="HISTONE-LYSINE N-METHYLTRANSFERASE SETD1"/>
    <property type="match status" value="1"/>
</dbReference>
<dbReference type="InterPro" id="IPR046341">
    <property type="entry name" value="SET_dom_sf"/>
</dbReference>
<sequence>MDPDSEPDTQRALSLQWKSYKLVQDPAIRRVNNKIYRYDGVHFSVPDSGFPPVGDLRDPRPRRIWSRHTEMALPVPKFKLDEFYVGPIPLKEVTFARLNDNIKEPFLAEMCAKFGEVEEMEILFHPKTRKHLGLARVLFTSTRGAKDTVKHLHNTSVMGNIIHAQLDIKGQQRQKYYDLIVSGSYTPQTVPTGGKALTERFQPPAPTQPDTSSDIRRRLSSEIAGLAAGLAAGVPALTPGSTTPCSVDTGFSEQRLDTTPSSMGGPTPQAPPLPHREEERPTPLALSHRTRATLLPDKLDTDMLPSSSCSSSTVSSSVGAYKAPRYSEDPHAPPQDPYQRCRPTYPPTGPFRPNEPPLYPTYPNAGGAGQHMAHHPAMPPPPPAPQYEQPPLADRDRERDRERDRDSGGRYGAGGIGSRRSSYQEANSSSNSSSSSSSRRRSSHDRDSRERDRDSDYSNSSDPRFNSNSHRSSSNSLSPPPSTYPSYSSSKDQPPPHNPSVSSRLEPSSVYRAQPSGAGSGERGSVSDKDPRSHHTPLPPPPPPPLPPASVIAAAVAETLSALDFGQESPRDSSSPEPDSTNESLPFVYHSSSLDSHDHTSLHGTGPLQEETAQPEPIDPRTRQGAQTPPYNGKSQSSPHSSGEDMEISDEDEEHTITAVTTHHATPSSVSSPSSSQAPLPSQTDPSASPSDPTQHFGTSMPAPPIPSYPPHLPPPGFSLQPPPPPCIPPPLGHMELHPEYPPPMPPHMYDYASSMELMNQYSGGAPMSFQMQTQMLSRLHQLRMSSSNEGGGYDQDQHYMPPHMPYAYPGPSQMPHHHAIPPPHTGWAPHVLSEHYAYHTPPPYGTMPPVGGEAQYGAEGDPQMPLLTENPHEATVQLVLATLIQEMKSIMQRDLNRKMVENIAFGTFDEWWERKETKAKPFQTMVRGVAAVRDEDKKEENKASSKPREPLMSLVDWAKSGGMEGFSLRGALRLPSFKVKRKEPLELAEVGEMKRPKTPPEDDDEDSYHDKGLEGRMADGEGHRAERDSRRRKKKMRSRKPWDLDSEGEETSDGSSSDKEDEEEGSDKESEDEALSADSDDESLSSSTESSSSSTSSSSSSEDEDEEEGEQAGSGLDTMDESTMDSTALDTEKGDDREKSAAAVPKAPLSAEIKAEIAASKKDSSTLSSNTRPPAPRPSSPIVIVPPLKKRRKTVSFSTGERDYKPHLPTLPLSPPPSTASPLFSHMKSHLPDSIFIASAPGTTPSKTLSLLPFASKPGEGNALSPSPVLTVPSPVRPEDSKKSPVPLVSPPITPTKSPNKRGASPKSPAPVWVCRTVQNLPLDHASMVKMAFEEAPPPVTKGRGRGRPRTVSLSTPTPPPSFHTLREEEEEERKRLQRLRLSEQLGASSLLQLGSAPTADLSVLADVALKLDPDAGDSEETETSDEAEEQKMEEEMLLSPKALPLVMDPQGLSALQEHNYSKAPFHLIPAQKRSVSKQEPGALLPADFNHHAISGVLEAPEEVIGEPLPSRDRHQAEYLSGMGLLCEDGDMAKASVLTPLTTSAKRKGMASRGSELEEMGKDKNKKRRRKDEEYLELQQTKKQKEHQTKKQKRKLEEVDLEEDVDVEQLEPGELSNTEGEEEEEWDNVRKSERLFLQEAGLTSSQRWPKPIPAPEPVTFDQRSEFEQMTILYDIWNSGLDMEDMTLLKTTYEKLLQDDHSTDWLNDTHWVHHTVTNIPNPRRKKKSADGQLREHVTGCARSEGYYAISRKEKDVYLDLELPEQALLEAADYDASGSNRLLSERRSEQRRLLSAIGIPAVMDSDLLKLNQLKFRKKKLRFGRSRIHEWGLFTMEPIAADEMVIEYVGQNIRQMVADNREKRYAQQGIGSSYLFRVDHDTIIDATKLGNLARFINHCCTPNCYAKVITIESQKKIVIYSKQAIGMNEEITYDYKFPLEENKIPCLCGTENCRGTLN</sequence>
<feature type="compositionally biased region" description="Polar residues" evidence="11">
    <location>
        <begin position="624"/>
        <end position="641"/>
    </location>
</feature>
<dbReference type="Proteomes" id="UP001652741">
    <property type="component" value="Chromosome ssa03"/>
</dbReference>
<evidence type="ECO:0000256" key="7">
    <source>
        <dbReference type="ARBA" id="ARBA00023015"/>
    </source>
</evidence>
<dbReference type="SUPFAM" id="SSF82199">
    <property type="entry name" value="SET domain"/>
    <property type="match status" value="1"/>
</dbReference>
<dbReference type="Pfam" id="PF00076">
    <property type="entry name" value="RRM_1"/>
    <property type="match status" value="1"/>
</dbReference>